<evidence type="ECO:0000313" key="2">
    <source>
        <dbReference type="Proteomes" id="UP000887569"/>
    </source>
</evidence>
<feature type="transmembrane region" description="Helical" evidence="1">
    <location>
        <begin position="16"/>
        <end position="35"/>
    </location>
</feature>
<dbReference type="WBParaSite" id="PgR034_g089_t01">
    <property type="protein sequence ID" value="PgR034_g089_t01"/>
    <property type="gene ID" value="PgR034_g089"/>
</dbReference>
<name>A0A915BCU8_PARUN</name>
<accession>A0A915BCU8</accession>
<evidence type="ECO:0000313" key="3">
    <source>
        <dbReference type="WBParaSite" id="PgR034_g089_t01"/>
    </source>
</evidence>
<reference evidence="3" key="1">
    <citation type="submission" date="2022-11" db="UniProtKB">
        <authorList>
            <consortium name="WormBaseParasite"/>
        </authorList>
    </citation>
    <scope>IDENTIFICATION</scope>
</reference>
<keyword evidence="2" id="KW-1185">Reference proteome</keyword>
<keyword evidence="1" id="KW-1133">Transmembrane helix</keyword>
<sequence>MKLTEERTQRMERVHFSLISCLEITQLAVAIIYWLPNLVFSQILSHLMVGKFTLIGQLNKI</sequence>
<keyword evidence="1" id="KW-0812">Transmembrane</keyword>
<evidence type="ECO:0000256" key="1">
    <source>
        <dbReference type="SAM" id="Phobius"/>
    </source>
</evidence>
<proteinExistence type="predicted"/>
<dbReference type="Proteomes" id="UP000887569">
    <property type="component" value="Unplaced"/>
</dbReference>
<dbReference type="AlphaFoldDB" id="A0A915BCU8"/>
<keyword evidence="1" id="KW-0472">Membrane</keyword>
<protein>
    <submittedName>
        <fullName evidence="3">Uncharacterized protein</fullName>
    </submittedName>
</protein>
<organism evidence="2 3">
    <name type="scientific">Parascaris univalens</name>
    <name type="common">Nematode worm</name>
    <dbReference type="NCBI Taxonomy" id="6257"/>
    <lineage>
        <taxon>Eukaryota</taxon>
        <taxon>Metazoa</taxon>
        <taxon>Ecdysozoa</taxon>
        <taxon>Nematoda</taxon>
        <taxon>Chromadorea</taxon>
        <taxon>Rhabditida</taxon>
        <taxon>Spirurina</taxon>
        <taxon>Ascaridomorpha</taxon>
        <taxon>Ascaridoidea</taxon>
        <taxon>Ascarididae</taxon>
        <taxon>Parascaris</taxon>
    </lineage>
</organism>